<keyword evidence="9" id="KW-1185">Reference proteome</keyword>
<feature type="domain" description="Core-binding (CB)" evidence="7">
    <location>
        <begin position="1"/>
        <end position="84"/>
    </location>
</feature>
<protein>
    <submittedName>
        <fullName evidence="8">Integron integrase</fullName>
    </submittedName>
</protein>
<dbReference type="PANTHER" id="PTHR30349:SF64">
    <property type="entry name" value="PROPHAGE INTEGRASE INTD-RELATED"/>
    <property type="match status" value="1"/>
</dbReference>
<evidence type="ECO:0000256" key="4">
    <source>
        <dbReference type="ARBA" id="ARBA00023172"/>
    </source>
</evidence>
<dbReference type="PANTHER" id="PTHR30349">
    <property type="entry name" value="PHAGE INTEGRASE-RELATED"/>
    <property type="match status" value="1"/>
</dbReference>
<reference evidence="8 9" key="1">
    <citation type="submission" date="2017-05" db="EMBL/GenBank/DDBJ databases">
        <title>Genomic insights into alkan degradation activity of Oleiphilus messinensis.</title>
        <authorList>
            <person name="Kozyavkin S.A."/>
            <person name="Slesarev A.I."/>
            <person name="Golyshin P.N."/>
            <person name="Korzhenkov A."/>
            <person name="Golyshina O.N."/>
            <person name="Toshchakov S.V."/>
        </authorList>
    </citation>
    <scope>NUCLEOTIDE SEQUENCE [LARGE SCALE GENOMIC DNA]</scope>
    <source>
        <strain evidence="8 9">ME102</strain>
    </source>
</reference>
<evidence type="ECO:0000256" key="3">
    <source>
        <dbReference type="ARBA" id="ARBA00023125"/>
    </source>
</evidence>
<keyword evidence="4" id="KW-0233">DNA recombination</keyword>
<keyword evidence="2" id="KW-0229">DNA integration</keyword>
<dbReference type="Gene3D" id="1.10.150.130">
    <property type="match status" value="1"/>
</dbReference>
<keyword evidence="3 5" id="KW-0238">DNA-binding</keyword>
<dbReference type="NCBIfam" id="TIGR02249">
    <property type="entry name" value="integrase_gron"/>
    <property type="match status" value="1"/>
</dbReference>
<dbReference type="InterPro" id="IPR010998">
    <property type="entry name" value="Integrase_recombinase_N"/>
</dbReference>
<dbReference type="Pfam" id="PF00589">
    <property type="entry name" value="Phage_integrase"/>
    <property type="match status" value="1"/>
</dbReference>
<gene>
    <name evidence="8" type="ORF">OLMES_3209</name>
</gene>
<dbReference type="Proteomes" id="UP000196027">
    <property type="component" value="Chromosome"/>
</dbReference>
<feature type="domain" description="Tyr recombinase" evidence="6">
    <location>
        <begin position="101"/>
        <end position="314"/>
    </location>
</feature>
<sequence length="324" mass="37287">MKKSPFMETVRNALRTKQYSLQTEKSYLYWVRQFIIFNDKRHPKDMGNAEIERFLTHLAVNRSVSPATQNQALCAIIFLYKYVICRDITDLRYSFTKKPIRLPTVLNPPEVADILANMDGKYRLITKILYGSGLRINEALSLRVKDIDFTNQSIFVFRGKGRKDRYTLLPELIVPDLKLQIERCKKIHQEDLIEGFGFSSLPASLHRKYKTALKDFAWQYVFPSTGRCIHPKDGYVCRHHLHHSAYSRALRSAVVKSAIPKRVTAHTFRHSFATTLLKSGTDIRTLQELLGHTDLKTTEIYTHVINNRRAGSMSPVDLMAVASG</sequence>
<dbReference type="Pfam" id="PF13495">
    <property type="entry name" value="Phage_int_SAM_4"/>
    <property type="match status" value="1"/>
</dbReference>
<comment type="similarity">
    <text evidence="1">Belongs to the 'phage' integrase family.</text>
</comment>
<dbReference type="AlphaFoldDB" id="A0A1Y0IAH5"/>
<dbReference type="RefSeq" id="WP_087462165.1">
    <property type="nucleotide sequence ID" value="NZ_CP021425.1"/>
</dbReference>
<dbReference type="InterPro" id="IPR004107">
    <property type="entry name" value="Integrase_SAM-like_N"/>
</dbReference>
<organism evidence="8 9">
    <name type="scientific">Oleiphilus messinensis</name>
    <dbReference type="NCBI Taxonomy" id="141451"/>
    <lineage>
        <taxon>Bacteria</taxon>
        <taxon>Pseudomonadati</taxon>
        <taxon>Pseudomonadota</taxon>
        <taxon>Gammaproteobacteria</taxon>
        <taxon>Oceanospirillales</taxon>
        <taxon>Oleiphilaceae</taxon>
        <taxon>Oleiphilus</taxon>
    </lineage>
</organism>
<dbReference type="Gene3D" id="1.10.443.10">
    <property type="entry name" value="Intergrase catalytic core"/>
    <property type="match status" value="1"/>
</dbReference>
<dbReference type="OrthoDB" id="9801717at2"/>
<dbReference type="InterPro" id="IPR044068">
    <property type="entry name" value="CB"/>
</dbReference>
<evidence type="ECO:0000259" key="7">
    <source>
        <dbReference type="PROSITE" id="PS51900"/>
    </source>
</evidence>
<name>A0A1Y0IAH5_9GAMM</name>
<dbReference type="InterPro" id="IPR002104">
    <property type="entry name" value="Integrase_catalytic"/>
</dbReference>
<evidence type="ECO:0000256" key="1">
    <source>
        <dbReference type="ARBA" id="ARBA00008857"/>
    </source>
</evidence>
<dbReference type="PROSITE" id="PS51898">
    <property type="entry name" value="TYR_RECOMBINASE"/>
    <property type="match status" value="1"/>
</dbReference>
<evidence type="ECO:0000256" key="5">
    <source>
        <dbReference type="PROSITE-ProRule" id="PRU01248"/>
    </source>
</evidence>
<dbReference type="InterPro" id="IPR011946">
    <property type="entry name" value="Integrase_integron-type"/>
</dbReference>
<accession>A0A1Y0IAH5</accession>
<dbReference type="InterPro" id="IPR013762">
    <property type="entry name" value="Integrase-like_cat_sf"/>
</dbReference>
<evidence type="ECO:0000256" key="2">
    <source>
        <dbReference type="ARBA" id="ARBA00022908"/>
    </source>
</evidence>
<dbReference type="GO" id="GO:0003677">
    <property type="term" value="F:DNA binding"/>
    <property type="evidence" value="ECO:0007669"/>
    <property type="project" value="UniProtKB-UniRule"/>
</dbReference>
<dbReference type="GO" id="GO:0015074">
    <property type="term" value="P:DNA integration"/>
    <property type="evidence" value="ECO:0007669"/>
    <property type="project" value="UniProtKB-KW"/>
</dbReference>
<dbReference type="EMBL" id="CP021425">
    <property type="protein sequence ID" value="ARU57250.1"/>
    <property type="molecule type" value="Genomic_DNA"/>
</dbReference>
<evidence type="ECO:0000259" key="6">
    <source>
        <dbReference type="PROSITE" id="PS51898"/>
    </source>
</evidence>
<dbReference type="KEGG" id="ome:OLMES_3209"/>
<evidence type="ECO:0000313" key="9">
    <source>
        <dbReference type="Proteomes" id="UP000196027"/>
    </source>
</evidence>
<evidence type="ECO:0000313" key="8">
    <source>
        <dbReference type="EMBL" id="ARU57250.1"/>
    </source>
</evidence>
<dbReference type="SUPFAM" id="SSF56349">
    <property type="entry name" value="DNA breaking-rejoining enzymes"/>
    <property type="match status" value="1"/>
</dbReference>
<dbReference type="InterPro" id="IPR050090">
    <property type="entry name" value="Tyrosine_recombinase_XerCD"/>
</dbReference>
<dbReference type="GO" id="GO:0006310">
    <property type="term" value="P:DNA recombination"/>
    <property type="evidence" value="ECO:0007669"/>
    <property type="project" value="UniProtKB-KW"/>
</dbReference>
<proteinExistence type="inferred from homology"/>
<dbReference type="InterPro" id="IPR011010">
    <property type="entry name" value="DNA_brk_join_enz"/>
</dbReference>
<dbReference type="PROSITE" id="PS51900">
    <property type="entry name" value="CB"/>
    <property type="match status" value="1"/>
</dbReference>